<reference evidence="8 9" key="1">
    <citation type="submission" date="2020-04" db="EMBL/GenBank/DDBJ databases">
        <title>Whole-genome sequencing of Vibrio spp. from China reveals different genetic environments of blaCTX-M-14 among diverse lineages.</title>
        <authorList>
            <person name="Zheng Z."/>
            <person name="Ye L."/>
            <person name="Chen S."/>
        </authorList>
    </citation>
    <scope>NUCLEOTIDE SEQUENCE [LARGE SCALE GENOMIC DNA]</scope>
    <source>
        <strain evidence="8 9">Vb1636</strain>
    </source>
</reference>
<feature type="chain" id="PRO_5041102313" evidence="6">
    <location>
        <begin position="19"/>
        <end position="111"/>
    </location>
</feature>
<evidence type="ECO:0000313" key="8">
    <source>
        <dbReference type="EMBL" id="NMR76579.1"/>
    </source>
</evidence>
<dbReference type="GO" id="GO:0055085">
    <property type="term" value="P:transmembrane transport"/>
    <property type="evidence" value="ECO:0007669"/>
    <property type="project" value="InterPro"/>
</dbReference>
<accession>A0A7G8B6D9</accession>
<evidence type="ECO:0000256" key="3">
    <source>
        <dbReference type="ARBA" id="ARBA00022989"/>
    </source>
</evidence>
<comment type="caution">
    <text evidence="8">The sequence shown here is derived from an EMBL/GenBank/DDBJ whole genome shotgun (WGS) entry which is preliminary data.</text>
</comment>
<comment type="subcellular location">
    <subcellularLocation>
        <location evidence="1">Membrane</location>
        <topology evidence="1">Single-pass membrane protein</topology>
    </subcellularLocation>
</comment>
<dbReference type="NCBIfam" id="TIGR01352">
    <property type="entry name" value="tonB_Cterm"/>
    <property type="match status" value="1"/>
</dbReference>
<feature type="domain" description="TonB C-terminal" evidence="7">
    <location>
        <begin position="25"/>
        <end position="111"/>
    </location>
</feature>
<protein>
    <submittedName>
        <fullName evidence="8">TonB family protein</fullName>
    </submittedName>
</protein>
<feature type="compositionally biased region" description="Basic and acidic residues" evidence="5">
    <location>
        <begin position="27"/>
        <end position="36"/>
    </location>
</feature>
<dbReference type="PROSITE" id="PS51257">
    <property type="entry name" value="PROKAR_LIPOPROTEIN"/>
    <property type="match status" value="1"/>
</dbReference>
<dbReference type="Proteomes" id="UP000565155">
    <property type="component" value="Unassembled WGS sequence"/>
</dbReference>
<evidence type="ECO:0000256" key="2">
    <source>
        <dbReference type="ARBA" id="ARBA00022692"/>
    </source>
</evidence>
<dbReference type="InterPro" id="IPR037682">
    <property type="entry name" value="TonB_C"/>
</dbReference>
<feature type="region of interest" description="Disordered" evidence="5">
    <location>
        <begin position="25"/>
        <end position="47"/>
    </location>
</feature>
<dbReference type="Pfam" id="PF03544">
    <property type="entry name" value="TonB_C"/>
    <property type="match status" value="1"/>
</dbReference>
<feature type="signal peptide" evidence="6">
    <location>
        <begin position="1"/>
        <end position="18"/>
    </location>
</feature>
<evidence type="ECO:0000256" key="6">
    <source>
        <dbReference type="SAM" id="SignalP"/>
    </source>
</evidence>
<dbReference type="EMBL" id="JABCMA010000057">
    <property type="protein sequence ID" value="NMR76579.1"/>
    <property type="molecule type" value="Genomic_DNA"/>
</dbReference>
<dbReference type="RefSeq" id="WP_042524632.1">
    <property type="nucleotide sequence ID" value="NZ_CP054700.1"/>
</dbReference>
<dbReference type="GO" id="GO:0016020">
    <property type="term" value="C:membrane"/>
    <property type="evidence" value="ECO:0007669"/>
    <property type="project" value="UniProtKB-SubCell"/>
</dbReference>
<dbReference type="AlphaFoldDB" id="A0A7G8B6D9"/>
<proteinExistence type="predicted"/>
<keyword evidence="6" id="KW-0732">Signal</keyword>
<evidence type="ECO:0000313" key="9">
    <source>
        <dbReference type="Proteomes" id="UP000565155"/>
    </source>
</evidence>
<sequence length="111" mass="12131">MKILILFIAALLSGCAGLIESASSPNYREHKARDSVSPRNHKGSRKNKLVGTVVLTFNINSQGDVIDIMVTDSVPKGVFDAEAVRILSKRKYAPSKKGETGPKKAKFEFKI</sequence>
<name>A0A7G8B6D9_VIBAL</name>
<evidence type="ECO:0000256" key="5">
    <source>
        <dbReference type="SAM" id="MobiDB-lite"/>
    </source>
</evidence>
<gene>
    <name evidence="8" type="ORF">HKB35_23535</name>
</gene>
<organism evidence="8 9">
    <name type="scientific">Vibrio alginolyticus</name>
    <dbReference type="NCBI Taxonomy" id="663"/>
    <lineage>
        <taxon>Bacteria</taxon>
        <taxon>Pseudomonadati</taxon>
        <taxon>Pseudomonadota</taxon>
        <taxon>Gammaproteobacteria</taxon>
        <taxon>Vibrionales</taxon>
        <taxon>Vibrionaceae</taxon>
        <taxon>Vibrio</taxon>
    </lineage>
</organism>
<dbReference type="SUPFAM" id="SSF74653">
    <property type="entry name" value="TolA/TonB C-terminal domain"/>
    <property type="match status" value="1"/>
</dbReference>
<keyword evidence="3" id="KW-1133">Transmembrane helix</keyword>
<dbReference type="PROSITE" id="PS52015">
    <property type="entry name" value="TONB_CTD"/>
    <property type="match status" value="1"/>
</dbReference>
<evidence type="ECO:0000256" key="1">
    <source>
        <dbReference type="ARBA" id="ARBA00004167"/>
    </source>
</evidence>
<dbReference type="InterPro" id="IPR006260">
    <property type="entry name" value="TonB/TolA_C"/>
</dbReference>
<keyword evidence="2" id="KW-0812">Transmembrane</keyword>
<dbReference type="Gene3D" id="3.30.2420.10">
    <property type="entry name" value="TonB"/>
    <property type="match status" value="1"/>
</dbReference>
<evidence type="ECO:0000259" key="7">
    <source>
        <dbReference type="PROSITE" id="PS52015"/>
    </source>
</evidence>
<evidence type="ECO:0000256" key="4">
    <source>
        <dbReference type="ARBA" id="ARBA00023136"/>
    </source>
</evidence>
<dbReference type="GeneID" id="75167378"/>
<keyword evidence="4" id="KW-0472">Membrane</keyword>